<dbReference type="RefSeq" id="WP_076425005.1">
    <property type="nucleotide sequence ID" value="NZ_FTMP01000002.1"/>
</dbReference>
<dbReference type="GO" id="GO:0009231">
    <property type="term" value="P:riboflavin biosynthetic process"/>
    <property type="evidence" value="ECO:0007669"/>
    <property type="project" value="InterPro"/>
</dbReference>
<name>A0A1N6Q5G3_AQUAC</name>
<gene>
    <name evidence="2" type="ORF">SAMN05878282_102229</name>
</gene>
<dbReference type="EMBL" id="FTMP01000002">
    <property type="protein sequence ID" value="SIQ11745.1"/>
    <property type="molecule type" value="Genomic_DNA"/>
</dbReference>
<reference evidence="2 3" key="1">
    <citation type="submission" date="2017-01" db="EMBL/GenBank/DDBJ databases">
        <authorList>
            <person name="Mah S.A."/>
            <person name="Swanson W.J."/>
            <person name="Moy G.W."/>
            <person name="Vacquier V.D."/>
        </authorList>
    </citation>
    <scope>NUCLEOTIDE SEQUENCE [LARGE SCALE GENOMIC DNA]</scope>
    <source>
        <strain evidence="2 3">RU36E</strain>
    </source>
</reference>
<dbReference type="GO" id="GO:0008703">
    <property type="term" value="F:5-amino-6-(5-phosphoribosylamino)uracil reductase activity"/>
    <property type="evidence" value="ECO:0007669"/>
    <property type="project" value="InterPro"/>
</dbReference>
<dbReference type="InterPro" id="IPR002734">
    <property type="entry name" value="RibDG_C"/>
</dbReference>
<dbReference type="Proteomes" id="UP000185841">
    <property type="component" value="Unassembled WGS sequence"/>
</dbReference>
<sequence length="180" mass="19350">MKPQLVYYVAASLDGYIARPNGTVDWLEAIEATGDDHGYGQFYQGIDGLLMGRATYDMVRGLGNDWPYPGKPCLVLARNPLQQPPADVHGRHCTPSDALEELAERGCQRVWLVGGGSLAGNCLAAGLLDELVVSVIPHLLGAGVQLFAGGLEQRLSLQAHRLFPSGVAQLNYRVLHTSAD</sequence>
<dbReference type="SUPFAM" id="SSF53597">
    <property type="entry name" value="Dihydrofolate reductase-like"/>
    <property type="match status" value="1"/>
</dbReference>
<dbReference type="AlphaFoldDB" id="A0A1N6Q5G3"/>
<evidence type="ECO:0000259" key="1">
    <source>
        <dbReference type="Pfam" id="PF01872"/>
    </source>
</evidence>
<dbReference type="InterPro" id="IPR024072">
    <property type="entry name" value="DHFR-like_dom_sf"/>
</dbReference>
<accession>A0A1N6Q5G3</accession>
<feature type="domain" description="Bacterial bifunctional deaminase-reductase C-terminal" evidence="1">
    <location>
        <begin position="92"/>
        <end position="166"/>
    </location>
</feature>
<organism evidence="2 3">
    <name type="scientific">Aquipseudomonas alcaligenes</name>
    <name type="common">Pseudomonas alcaligenes</name>
    <dbReference type="NCBI Taxonomy" id="43263"/>
    <lineage>
        <taxon>Bacteria</taxon>
        <taxon>Pseudomonadati</taxon>
        <taxon>Pseudomonadota</taxon>
        <taxon>Gammaproteobacteria</taxon>
        <taxon>Pseudomonadales</taxon>
        <taxon>Pseudomonadaceae</taxon>
        <taxon>Aquipseudomonas</taxon>
    </lineage>
</organism>
<dbReference type="PANTHER" id="PTHR38011:SF11">
    <property type="entry name" value="2,5-DIAMINO-6-RIBOSYLAMINO-4(3H)-PYRIMIDINONE 5'-PHOSPHATE REDUCTASE"/>
    <property type="match status" value="1"/>
</dbReference>
<dbReference type="PANTHER" id="PTHR38011">
    <property type="entry name" value="DIHYDROFOLATE REDUCTASE FAMILY PROTEIN (AFU_ORTHOLOGUE AFUA_8G06820)"/>
    <property type="match status" value="1"/>
</dbReference>
<protein>
    <submittedName>
        <fullName evidence="2">Dihydrofolate reductase</fullName>
    </submittedName>
</protein>
<proteinExistence type="predicted"/>
<dbReference type="Gene3D" id="3.40.430.10">
    <property type="entry name" value="Dihydrofolate Reductase, subunit A"/>
    <property type="match status" value="1"/>
</dbReference>
<evidence type="ECO:0000313" key="2">
    <source>
        <dbReference type="EMBL" id="SIQ11745.1"/>
    </source>
</evidence>
<dbReference type="Pfam" id="PF01872">
    <property type="entry name" value="RibD_C"/>
    <property type="match status" value="1"/>
</dbReference>
<dbReference type="InterPro" id="IPR050765">
    <property type="entry name" value="Riboflavin_Biosynth_HTPR"/>
</dbReference>
<evidence type="ECO:0000313" key="3">
    <source>
        <dbReference type="Proteomes" id="UP000185841"/>
    </source>
</evidence>